<dbReference type="PATRIC" id="fig|86416.3.peg.3011"/>
<gene>
    <name evidence="7" type="ORF">Clopa_3024</name>
</gene>
<comment type="cofactor">
    <cofactor evidence="1">
        <name>FMN</name>
        <dbReference type="ChEBI" id="CHEBI:58210"/>
    </cofactor>
</comment>
<evidence type="ECO:0000256" key="5">
    <source>
        <dbReference type="ARBA" id="ARBA00023002"/>
    </source>
</evidence>
<keyword evidence="3" id="KW-0285">Flavoprotein</keyword>
<dbReference type="CDD" id="cd02139">
    <property type="entry name" value="nitroreductase"/>
    <property type="match status" value="1"/>
</dbReference>
<sequence>MDFYDVINTRKSIKKFKSTEIKDDKLGRMINAAMMAPSWKNKTSYKFIIVDDDYKKNIIASAVNNSSDEAKEAIKDAPVVALIIGEPEDSGNIDEKPLYLVDSAIAMEHFILAASNEGYGACWIASFEEKSIKDILNIPDNFKVVALTPIGEIQEEKSHNPIKDVNEHVFLNTWNTPFSRKHEQTLLR</sequence>
<evidence type="ECO:0000256" key="2">
    <source>
        <dbReference type="ARBA" id="ARBA00007118"/>
    </source>
</evidence>
<feature type="domain" description="Nitroreductase" evidence="6">
    <location>
        <begin position="7"/>
        <end position="151"/>
    </location>
</feature>
<reference evidence="7 8" key="1">
    <citation type="submission" date="2012-01" db="EMBL/GenBank/DDBJ databases">
        <title>Complete sequence of chromosome of Clostridium pasteurianum BC1.</title>
        <authorList>
            <consortium name="US DOE Joint Genome Institute"/>
            <person name="Lucas S."/>
            <person name="Han J."/>
            <person name="Lapidus A."/>
            <person name="Cheng J.-F."/>
            <person name="Goodwin L."/>
            <person name="Pitluck S."/>
            <person name="Peters L."/>
            <person name="Mikhailova N."/>
            <person name="Teshima H."/>
            <person name="Detter J.C."/>
            <person name="Han C."/>
            <person name="Tapia R."/>
            <person name="Land M."/>
            <person name="Hauser L."/>
            <person name="Kyrpides N."/>
            <person name="Ivanova N."/>
            <person name="Pagani I."/>
            <person name="Dunn J."/>
            <person name="Taghavi S."/>
            <person name="Francis A."/>
            <person name="van der Lelie D."/>
            <person name="Woyke T."/>
        </authorList>
    </citation>
    <scope>NUCLEOTIDE SEQUENCE [LARGE SCALE GENOMIC DNA]</scope>
    <source>
        <strain evidence="7 8">BC1</strain>
    </source>
</reference>
<dbReference type="SUPFAM" id="SSF55469">
    <property type="entry name" value="FMN-dependent nitroreductase-like"/>
    <property type="match status" value="1"/>
</dbReference>
<evidence type="ECO:0000259" key="6">
    <source>
        <dbReference type="Pfam" id="PF00881"/>
    </source>
</evidence>
<keyword evidence="8" id="KW-1185">Reference proteome</keyword>
<evidence type="ECO:0000256" key="4">
    <source>
        <dbReference type="ARBA" id="ARBA00022643"/>
    </source>
</evidence>
<keyword evidence="4" id="KW-0288">FMN</keyword>
<dbReference type="InterPro" id="IPR000415">
    <property type="entry name" value="Nitroreductase-like"/>
</dbReference>
<dbReference type="OrthoDB" id="9812105at2"/>
<keyword evidence="5" id="KW-0560">Oxidoreductase</keyword>
<evidence type="ECO:0000256" key="3">
    <source>
        <dbReference type="ARBA" id="ARBA00022630"/>
    </source>
</evidence>
<dbReference type="PANTHER" id="PTHR43673">
    <property type="entry name" value="NAD(P)H NITROREDUCTASE YDGI-RELATED"/>
    <property type="match status" value="1"/>
</dbReference>
<dbReference type="InterPro" id="IPR029479">
    <property type="entry name" value="Nitroreductase"/>
</dbReference>
<organism evidence="7 8">
    <name type="scientific">Clostridium pasteurianum BC1</name>
    <dbReference type="NCBI Taxonomy" id="86416"/>
    <lineage>
        <taxon>Bacteria</taxon>
        <taxon>Bacillati</taxon>
        <taxon>Bacillota</taxon>
        <taxon>Clostridia</taxon>
        <taxon>Eubacteriales</taxon>
        <taxon>Clostridiaceae</taxon>
        <taxon>Clostridium</taxon>
    </lineage>
</organism>
<evidence type="ECO:0000313" key="7">
    <source>
        <dbReference type="EMBL" id="AGK97852.1"/>
    </source>
</evidence>
<dbReference type="STRING" id="86416.Clopa_3024"/>
<evidence type="ECO:0000313" key="8">
    <source>
        <dbReference type="Proteomes" id="UP000013523"/>
    </source>
</evidence>
<dbReference type="EMBL" id="CP003261">
    <property type="protein sequence ID" value="AGK97852.1"/>
    <property type="molecule type" value="Genomic_DNA"/>
</dbReference>
<dbReference type="Gene3D" id="3.40.109.10">
    <property type="entry name" value="NADH Oxidase"/>
    <property type="match status" value="1"/>
</dbReference>
<dbReference type="PANTHER" id="PTHR43673:SF2">
    <property type="entry name" value="NITROREDUCTASE"/>
    <property type="match status" value="1"/>
</dbReference>
<dbReference type="AlphaFoldDB" id="R4K3Z0"/>
<dbReference type="KEGG" id="cpas:Clopa_3024"/>
<dbReference type="HOGENOM" id="CLU_070764_7_1_9"/>
<evidence type="ECO:0000256" key="1">
    <source>
        <dbReference type="ARBA" id="ARBA00001917"/>
    </source>
</evidence>
<accession>R4K3Z0</accession>
<dbReference type="RefSeq" id="WP_015616144.1">
    <property type="nucleotide sequence ID" value="NC_021182.1"/>
</dbReference>
<protein>
    <submittedName>
        <fullName evidence="7">Nitroreductase</fullName>
    </submittedName>
</protein>
<proteinExistence type="inferred from homology"/>
<dbReference type="GO" id="GO:0016491">
    <property type="term" value="F:oxidoreductase activity"/>
    <property type="evidence" value="ECO:0007669"/>
    <property type="project" value="UniProtKB-KW"/>
</dbReference>
<dbReference type="Proteomes" id="UP000013523">
    <property type="component" value="Chromosome"/>
</dbReference>
<dbReference type="eggNOG" id="COG0778">
    <property type="taxonomic scope" value="Bacteria"/>
</dbReference>
<name>R4K3Z0_CLOPA</name>
<dbReference type="Pfam" id="PF00881">
    <property type="entry name" value="Nitroreductase"/>
    <property type="match status" value="1"/>
</dbReference>
<comment type="similarity">
    <text evidence="2">Belongs to the nitroreductase family.</text>
</comment>